<evidence type="ECO:0000256" key="1">
    <source>
        <dbReference type="SAM" id="Coils"/>
    </source>
</evidence>
<proteinExistence type="predicted"/>
<dbReference type="GeneID" id="54285778"/>
<feature type="compositionally biased region" description="Low complexity" evidence="2">
    <location>
        <begin position="134"/>
        <end position="158"/>
    </location>
</feature>
<organism evidence="3 4">
    <name type="scientific">Aaosphaeria arxii CBS 175.79</name>
    <dbReference type="NCBI Taxonomy" id="1450172"/>
    <lineage>
        <taxon>Eukaryota</taxon>
        <taxon>Fungi</taxon>
        <taxon>Dikarya</taxon>
        <taxon>Ascomycota</taxon>
        <taxon>Pezizomycotina</taxon>
        <taxon>Dothideomycetes</taxon>
        <taxon>Pleosporomycetidae</taxon>
        <taxon>Pleosporales</taxon>
        <taxon>Pleosporales incertae sedis</taxon>
        <taxon>Aaosphaeria</taxon>
    </lineage>
</organism>
<protein>
    <submittedName>
        <fullName evidence="3">Uncharacterized protein</fullName>
    </submittedName>
</protein>
<reference evidence="3" key="1">
    <citation type="journal article" date="2020" name="Stud. Mycol.">
        <title>101 Dothideomycetes genomes: a test case for predicting lifestyles and emergence of pathogens.</title>
        <authorList>
            <person name="Haridas S."/>
            <person name="Albert R."/>
            <person name="Binder M."/>
            <person name="Bloem J."/>
            <person name="Labutti K."/>
            <person name="Salamov A."/>
            <person name="Andreopoulos B."/>
            <person name="Baker S."/>
            <person name="Barry K."/>
            <person name="Bills G."/>
            <person name="Bluhm B."/>
            <person name="Cannon C."/>
            <person name="Castanera R."/>
            <person name="Culley D."/>
            <person name="Daum C."/>
            <person name="Ezra D."/>
            <person name="Gonzalez J."/>
            <person name="Henrissat B."/>
            <person name="Kuo A."/>
            <person name="Liang C."/>
            <person name="Lipzen A."/>
            <person name="Lutzoni F."/>
            <person name="Magnuson J."/>
            <person name="Mondo S."/>
            <person name="Nolan M."/>
            <person name="Ohm R."/>
            <person name="Pangilinan J."/>
            <person name="Park H.-J."/>
            <person name="Ramirez L."/>
            <person name="Alfaro M."/>
            <person name="Sun H."/>
            <person name="Tritt A."/>
            <person name="Yoshinaga Y."/>
            <person name="Zwiers L.-H."/>
            <person name="Turgeon B."/>
            <person name="Goodwin S."/>
            <person name="Spatafora J."/>
            <person name="Crous P."/>
            <person name="Grigoriev I."/>
        </authorList>
    </citation>
    <scope>NUCLEOTIDE SEQUENCE</scope>
    <source>
        <strain evidence="3">CBS 175.79</strain>
    </source>
</reference>
<feature type="compositionally biased region" description="Pro residues" evidence="2">
    <location>
        <begin position="311"/>
        <end position="327"/>
    </location>
</feature>
<accession>A0A6A5XPG1</accession>
<sequence>MATTAQQQQKPQAAQQAAQQNAQPPPQDQQQPKTPAAPATVALDNLQAMMNLVLISTGRFLKEQQAGGGSGRMLFAMKRAVPAGEDRFHDSLDELENEIHQAQAVLRRDLAVLQADRKKREQAEAAERQRRAAESSAAKNTLPANPTQQPADAAATADKTQDATMTGTSEPEQAAAAEPTKQPEENPASPEKQMDDAPPTLDTSNAPSRDPLFDETPITADAADTGFDFDAEFGDLTGGDQVNGDIDMDGVGDMNFLAGLEDFAKDGGSSGVGDANASGGAGAGDSTADLDLDFAMPDLPDMNASTNTTDQPPPAAPKPADPAPAPTTAPDNNATTNDTNNNNNTNSMADTMEPTTIDNIDDLFDMDYENPEATQFDDAFFGFDE</sequence>
<keyword evidence="1" id="KW-0175">Coiled coil</keyword>
<gene>
    <name evidence="3" type="ORF">BU24DRAFT_423947</name>
</gene>
<feature type="compositionally biased region" description="Low complexity" evidence="2">
    <location>
        <begin position="328"/>
        <end position="351"/>
    </location>
</feature>
<name>A0A6A5XPG1_9PLEO</name>
<evidence type="ECO:0000313" key="3">
    <source>
        <dbReference type="EMBL" id="KAF2015032.1"/>
    </source>
</evidence>
<evidence type="ECO:0000256" key="2">
    <source>
        <dbReference type="SAM" id="MobiDB-lite"/>
    </source>
</evidence>
<dbReference type="EMBL" id="ML978070">
    <property type="protein sequence ID" value="KAF2015032.1"/>
    <property type="molecule type" value="Genomic_DNA"/>
</dbReference>
<feature type="region of interest" description="Disordered" evidence="2">
    <location>
        <begin position="121"/>
        <end position="240"/>
    </location>
</feature>
<feature type="region of interest" description="Disordered" evidence="2">
    <location>
        <begin position="261"/>
        <end position="360"/>
    </location>
</feature>
<feature type="region of interest" description="Disordered" evidence="2">
    <location>
        <begin position="1"/>
        <end position="38"/>
    </location>
</feature>
<feature type="coiled-coil region" evidence="1">
    <location>
        <begin position="85"/>
        <end position="112"/>
    </location>
</feature>
<dbReference type="Proteomes" id="UP000799778">
    <property type="component" value="Unassembled WGS sequence"/>
</dbReference>
<dbReference type="AlphaFoldDB" id="A0A6A5XPG1"/>
<feature type="compositionally biased region" description="Basic and acidic residues" evidence="2">
    <location>
        <begin position="121"/>
        <end position="133"/>
    </location>
</feature>
<dbReference type="OrthoDB" id="5409998at2759"/>
<evidence type="ECO:0000313" key="4">
    <source>
        <dbReference type="Proteomes" id="UP000799778"/>
    </source>
</evidence>
<dbReference type="RefSeq" id="XP_033383371.1">
    <property type="nucleotide sequence ID" value="XM_033528381.1"/>
</dbReference>
<keyword evidence="4" id="KW-1185">Reference proteome</keyword>
<feature type="compositionally biased region" description="Low complexity" evidence="2">
    <location>
        <begin position="272"/>
        <end position="289"/>
    </location>
</feature>